<feature type="chain" id="PRO_5046561442" evidence="5">
    <location>
        <begin position="19"/>
        <end position="691"/>
    </location>
</feature>
<sequence>MAAAAVAMVQWLAPSALSQLEAMAGDVAWRTGATQRPERRVVVVDIDEASLRANGPWPWPRTAMADLAERLARAGAAVQVYDIGFPDPRPGDAALAAAWSRRPVVLGQLFSLDTTVTPEAGTIAGRLAASGCPEFAPKGHGAYGTAAELLTVRPAVGHMTPRIEGDGVVRQLPALICHRGAAYSSLSLAALWRLAQPDQDTEAASADPALAPDWQWHVAAEQGVGTSPLAPAAWLSSPSFPGLVVPLDERGNLRVPYRVDRKAIASISAAKVLAGDTDTALLKGAVVVVGATAFGVGDVVATPHAAVAAGLEVHVQTLVGLLDRRIPYEPRMARLLQVLAGVALAGILLLVAVRPGGRNAQRLPAVGLALALLVWLASSASLLGADLWLPWAPVALFVLAAAGALAIVEHGITLLQRERLSAHLGAYLPRPVAQRLMSSDPTGRIQVEERDVSVLVADIRNFSAFAAHRPAEETVALLHAFSSIAVDVVERHGGVVERVAGDSILAVWNAFSQCEAHPEQAMAAARELLSATRTLLTSNRLETDGGLVQPLALGIGLESGTAIVGSFGPARRRAHAALGEPVSIASRLQEMTIDLSVPILAGPRLAAALRADSTESLGEYLLEGLGRHCRIYAPAGWAELVPVDPGWATAATAGERQSESRAWTRWNHSGLMSAVAAGRSSSRSRFGPRNA</sequence>
<keyword evidence="4" id="KW-0812">Transmembrane</keyword>
<evidence type="ECO:0000259" key="6">
    <source>
        <dbReference type="PROSITE" id="PS50125"/>
    </source>
</evidence>
<evidence type="ECO:0000256" key="3">
    <source>
        <dbReference type="ARBA" id="ARBA00023136"/>
    </source>
</evidence>
<reference evidence="7 8" key="1">
    <citation type="submission" date="2020-05" db="EMBL/GenBank/DDBJ databases">
        <title>Aquincola sp. isolate from soil.</title>
        <authorList>
            <person name="Han J."/>
            <person name="Kim D.-U."/>
        </authorList>
    </citation>
    <scope>NUCLEOTIDE SEQUENCE [LARGE SCALE GENOMIC DNA]</scope>
    <source>
        <strain evidence="7 8">S2</strain>
    </source>
</reference>
<dbReference type="PANTHER" id="PTHR43081">
    <property type="entry name" value="ADENYLATE CYCLASE, TERMINAL-DIFFERENTIATION SPECIFIC-RELATED"/>
    <property type="match status" value="1"/>
</dbReference>
<dbReference type="PANTHER" id="PTHR43081:SF17">
    <property type="entry name" value="BLL5647 PROTEIN"/>
    <property type="match status" value="1"/>
</dbReference>
<name>A0ABX2EDX7_9BURK</name>
<feature type="signal peptide" evidence="5">
    <location>
        <begin position="1"/>
        <end position="18"/>
    </location>
</feature>
<evidence type="ECO:0000256" key="2">
    <source>
        <dbReference type="ARBA" id="ARBA00022475"/>
    </source>
</evidence>
<proteinExistence type="predicted"/>
<keyword evidence="2" id="KW-1003">Cell membrane</keyword>
<gene>
    <name evidence="7" type="ORF">HLB44_07390</name>
</gene>
<feature type="domain" description="Guanylate cyclase" evidence="6">
    <location>
        <begin position="453"/>
        <end position="589"/>
    </location>
</feature>
<accession>A0ABX2EDX7</accession>
<keyword evidence="8" id="KW-1185">Reference proteome</keyword>
<dbReference type="SUPFAM" id="SSF55073">
    <property type="entry name" value="Nucleotide cyclase"/>
    <property type="match status" value="1"/>
</dbReference>
<dbReference type="Pfam" id="PF05226">
    <property type="entry name" value="CHASE2"/>
    <property type="match status" value="1"/>
</dbReference>
<feature type="transmembrane region" description="Helical" evidence="4">
    <location>
        <begin position="365"/>
        <end position="385"/>
    </location>
</feature>
<dbReference type="InterPro" id="IPR007890">
    <property type="entry name" value="CHASE2"/>
</dbReference>
<dbReference type="InterPro" id="IPR029787">
    <property type="entry name" value="Nucleotide_cyclase"/>
</dbReference>
<dbReference type="EMBL" id="JABRWJ010000002">
    <property type="protein sequence ID" value="NRF66802.1"/>
    <property type="molecule type" value="Genomic_DNA"/>
</dbReference>
<comment type="caution">
    <text evidence="7">The sequence shown here is derived from an EMBL/GenBank/DDBJ whole genome shotgun (WGS) entry which is preliminary data.</text>
</comment>
<feature type="transmembrane region" description="Helical" evidence="4">
    <location>
        <begin position="391"/>
        <end position="415"/>
    </location>
</feature>
<dbReference type="Proteomes" id="UP000737171">
    <property type="component" value="Unassembled WGS sequence"/>
</dbReference>
<protein>
    <submittedName>
        <fullName evidence="7">Adenylate/guanylate cyclase domain-containing protein</fullName>
    </submittedName>
</protein>
<evidence type="ECO:0000256" key="1">
    <source>
        <dbReference type="ARBA" id="ARBA00004651"/>
    </source>
</evidence>
<dbReference type="SMART" id="SM01080">
    <property type="entry name" value="CHASE2"/>
    <property type="match status" value="1"/>
</dbReference>
<keyword evidence="5" id="KW-0732">Signal</keyword>
<dbReference type="Gene3D" id="3.30.70.1230">
    <property type="entry name" value="Nucleotide cyclase"/>
    <property type="match status" value="1"/>
</dbReference>
<dbReference type="CDD" id="cd07302">
    <property type="entry name" value="CHD"/>
    <property type="match status" value="1"/>
</dbReference>
<dbReference type="PROSITE" id="PS50125">
    <property type="entry name" value="GUANYLATE_CYCLASE_2"/>
    <property type="match status" value="1"/>
</dbReference>
<dbReference type="Pfam" id="PF00211">
    <property type="entry name" value="Guanylate_cyc"/>
    <property type="match status" value="1"/>
</dbReference>
<keyword evidence="4" id="KW-1133">Transmembrane helix</keyword>
<organism evidence="7 8">
    <name type="scientific">Pseudaquabacterium terrae</name>
    <dbReference type="NCBI Taxonomy" id="2732868"/>
    <lineage>
        <taxon>Bacteria</taxon>
        <taxon>Pseudomonadati</taxon>
        <taxon>Pseudomonadota</taxon>
        <taxon>Betaproteobacteria</taxon>
        <taxon>Burkholderiales</taxon>
        <taxon>Sphaerotilaceae</taxon>
        <taxon>Pseudaquabacterium</taxon>
    </lineage>
</organism>
<keyword evidence="3 4" id="KW-0472">Membrane</keyword>
<dbReference type="InterPro" id="IPR050697">
    <property type="entry name" value="Adenylyl/Guanylyl_Cyclase_3/4"/>
</dbReference>
<feature type="transmembrane region" description="Helical" evidence="4">
    <location>
        <begin position="335"/>
        <end position="353"/>
    </location>
</feature>
<evidence type="ECO:0000313" key="8">
    <source>
        <dbReference type="Proteomes" id="UP000737171"/>
    </source>
</evidence>
<evidence type="ECO:0000256" key="5">
    <source>
        <dbReference type="SAM" id="SignalP"/>
    </source>
</evidence>
<evidence type="ECO:0000256" key="4">
    <source>
        <dbReference type="SAM" id="Phobius"/>
    </source>
</evidence>
<comment type="subcellular location">
    <subcellularLocation>
        <location evidence="1">Cell membrane</location>
        <topology evidence="1">Multi-pass membrane protein</topology>
    </subcellularLocation>
</comment>
<dbReference type="InterPro" id="IPR001054">
    <property type="entry name" value="A/G_cyclase"/>
</dbReference>
<evidence type="ECO:0000313" key="7">
    <source>
        <dbReference type="EMBL" id="NRF66802.1"/>
    </source>
</evidence>
<dbReference type="SMART" id="SM00044">
    <property type="entry name" value="CYCc"/>
    <property type="match status" value="1"/>
</dbReference>